<gene>
    <name evidence="4" type="primary">6037291</name>
    <name evidence="3" type="ORF">CpipJ_CPIJ005668</name>
</gene>
<evidence type="ECO:0000313" key="3">
    <source>
        <dbReference type="EMBL" id="EDS45846.1"/>
    </source>
</evidence>
<keyword evidence="5" id="KW-1185">Reference proteome</keyword>
<dbReference type="Gene3D" id="3.90.110.10">
    <property type="entry name" value="Lactate dehydrogenase/glycoside hydrolase, family 4, C-terminal"/>
    <property type="match status" value="1"/>
</dbReference>
<feature type="signal peptide" evidence="1">
    <location>
        <begin position="1"/>
        <end position="22"/>
    </location>
</feature>
<feature type="domain" description="Lactate/malate dehydrogenase C-terminal" evidence="2">
    <location>
        <begin position="179"/>
        <end position="229"/>
    </location>
</feature>
<evidence type="ECO:0000313" key="4">
    <source>
        <dbReference type="EnsemblMetazoa" id="CPIJ005668-PA"/>
    </source>
</evidence>
<dbReference type="Pfam" id="PF02866">
    <property type="entry name" value="Ldh_1_C"/>
    <property type="match status" value="1"/>
</dbReference>
<name>B0WET3_CULQU</name>
<dbReference type="HOGENOM" id="CLU_1190892_0_0_1"/>
<evidence type="ECO:0000313" key="5">
    <source>
        <dbReference type="Proteomes" id="UP000002320"/>
    </source>
</evidence>
<evidence type="ECO:0000256" key="1">
    <source>
        <dbReference type="SAM" id="SignalP"/>
    </source>
</evidence>
<dbReference type="eggNOG" id="KOG1494">
    <property type="taxonomic scope" value="Eukaryota"/>
</dbReference>
<dbReference type="VEuPathDB" id="VectorBase:CPIJ005668"/>
<dbReference type="VEuPathDB" id="VectorBase:CQUJHB010719"/>
<dbReference type="InterPro" id="IPR015955">
    <property type="entry name" value="Lactate_DH/Glyco_Ohase_4_C"/>
</dbReference>
<sequence length="233" mass="26449">MFQTQHFAFSVLLLVQIIPTWCQQFYGISLAGQQQVGKKKLLIHHIGQCPDHKDLPIFLPDMQIAALNSTTSAVSGTVHFREDFPTGWDVAVSIRKCDNFRPDADCRPFMNHLVSMNQCTMSRLFGDVAYMKYLKNLQPRAECPFRKGNYTFGETAVDDELVSRPTRGQHSGLFRSDITKATYFSTPLLLGKNCLEKNLGLPKVNANEKELLKKAIQELKKNIQKGEELVKKK</sequence>
<dbReference type="EMBL" id="DS231911">
    <property type="protein sequence ID" value="EDS45846.1"/>
    <property type="molecule type" value="Genomic_DNA"/>
</dbReference>
<dbReference type="KEGG" id="cqu:CpipJ_CPIJ005668"/>
<evidence type="ECO:0000259" key="2">
    <source>
        <dbReference type="Pfam" id="PF02866"/>
    </source>
</evidence>
<reference evidence="4" key="2">
    <citation type="submission" date="2020-05" db="UniProtKB">
        <authorList>
            <consortium name="EnsemblMetazoa"/>
        </authorList>
    </citation>
    <scope>IDENTIFICATION</scope>
    <source>
        <strain evidence="4">JHB</strain>
    </source>
</reference>
<dbReference type="VEuPathDB" id="VectorBase:CQUJHB018450"/>
<dbReference type="AlphaFoldDB" id="B0WET3"/>
<dbReference type="EnsemblMetazoa" id="CPIJ005668-RA">
    <property type="protein sequence ID" value="CPIJ005668-PA"/>
    <property type="gene ID" value="CPIJ005668"/>
</dbReference>
<dbReference type="InParanoid" id="B0WET3"/>
<organism>
    <name type="scientific">Culex quinquefasciatus</name>
    <name type="common">Southern house mosquito</name>
    <name type="synonym">Culex pungens</name>
    <dbReference type="NCBI Taxonomy" id="7176"/>
    <lineage>
        <taxon>Eukaryota</taxon>
        <taxon>Metazoa</taxon>
        <taxon>Ecdysozoa</taxon>
        <taxon>Arthropoda</taxon>
        <taxon>Hexapoda</taxon>
        <taxon>Insecta</taxon>
        <taxon>Pterygota</taxon>
        <taxon>Neoptera</taxon>
        <taxon>Endopterygota</taxon>
        <taxon>Diptera</taxon>
        <taxon>Nematocera</taxon>
        <taxon>Culicoidea</taxon>
        <taxon>Culicidae</taxon>
        <taxon>Culicinae</taxon>
        <taxon>Culicini</taxon>
        <taxon>Culex</taxon>
        <taxon>Culex</taxon>
    </lineage>
</organism>
<dbReference type="STRING" id="7176.B0WET3"/>
<keyword evidence="1" id="KW-0732">Signal</keyword>
<reference evidence="3" key="1">
    <citation type="submission" date="2007-03" db="EMBL/GenBank/DDBJ databases">
        <title>Annotation of Culex pipiens quinquefasciatus.</title>
        <authorList>
            <consortium name="The Broad Institute Genome Sequencing Platform"/>
            <person name="Atkinson P.W."/>
            <person name="Hemingway J."/>
            <person name="Christensen B.M."/>
            <person name="Higgs S."/>
            <person name="Kodira C."/>
            <person name="Hannick L."/>
            <person name="Megy K."/>
            <person name="O'Leary S."/>
            <person name="Pearson M."/>
            <person name="Haas B.J."/>
            <person name="Mauceli E."/>
            <person name="Wortman J.R."/>
            <person name="Lee N.H."/>
            <person name="Guigo R."/>
            <person name="Stanke M."/>
            <person name="Alvarado L."/>
            <person name="Amedeo P."/>
            <person name="Antoine C.H."/>
            <person name="Arensburger P."/>
            <person name="Bidwell S.L."/>
            <person name="Crawford M."/>
            <person name="Camaro F."/>
            <person name="Devon K."/>
            <person name="Engels R."/>
            <person name="Hammond M."/>
            <person name="Howarth C."/>
            <person name="Koehrsen M."/>
            <person name="Lawson D."/>
            <person name="Montgomery P."/>
            <person name="Nene V."/>
            <person name="Nusbaum C."/>
            <person name="Puiu D."/>
            <person name="Romero-Severson J."/>
            <person name="Severson D.W."/>
            <person name="Shumway M."/>
            <person name="Sisk P."/>
            <person name="Stolte C."/>
            <person name="Zeng Q."/>
            <person name="Eisenstadt E."/>
            <person name="Fraser-Liggett C."/>
            <person name="Strausberg R."/>
            <person name="Galagan J."/>
            <person name="Birren B."/>
            <person name="Collins F.H."/>
        </authorList>
    </citation>
    <scope>NUCLEOTIDE SEQUENCE [LARGE SCALE GENOMIC DNA]</scope>
    <source>
        <strain evidence="3">JHB</strain>
    </source>
</reference>
<protein>
    <recommendedName>
        <fullName evidence="2">Lactate/malate dehydrogenase C-terminal domain-containing protein</fullName>
    </recommendedName>
</protein>
<dbReference type="OrthoDB" id="7721313at2759"/>
<proteinExistence type="predicted"/>
<dbReference type="InterPro" id="IPR022383">
    <property type="entry name" value="Lactate/malate_DH_C"/>
</dbReference>
<dbReference type="Proteomes" id="UP000002320">
    <property type="component" value="Unassembled WGS sequence"/>
</dbReference>
<dbReference type="GO" id="GO:0016616">
    <property type="term" value="F:oxidoreductase activity, acting on the CH-OH group of donors, NAD or NADP as acceptor"/>
    <property type="evidence" value="ECO:0007669"/>
    <property type="project" value="InterPro"/>
</dbReference>
<feature type="chain" id="PRO_5014566685" description="Lactate/malate dehydrogenase C-terminal domain-containing protein" evidence="1">
    <location>
        <begin position="23"/>
        <end position="233"/>
    </location>
</feature>
<dbReference type="SUPFAM" id="SSF56327">
    <property type="entry name" value="LDH C-terminal domain-like"/>
    <property type="match status" value="1"/>
</dbReference>
<accession>B0WET3</accession>